<dbReference type="RefSeq" id="WP_168373799.1">
    <property type="nucleotide sequence ID" value="NZ_JAAXMD010000108.1"/>
</dbReference>
<gene>
    <name evidence="3" type="ORF">HF200_13865</name>
</gene>
<sequence>MRLATPARSVGALLAALALAVLTVLSAGAPRAAAAPTVSQIAEALRESPVYVDPAASAELSQADAHALRKRIEDADKPVFVAVLPADYPTRNLFTDLRTATGITGVYAIRLGDRFDARADSSVLPNAAVRNLVTSVQGDGDAATQLTDFTERAVAHMGGSAPSGWGTSGGTGISTTALVTTAAVLVAGGAGAYALVSRNRRRRAQEQRAALERLRVVVDEDITAFGEELDRLEFHPAEPGADDAMRADYEHALDAYDRAKSAMAAAARPEDVRAVTGALEDGRFSLARLAARREPRPRPGRRPPCFFDPRHGPSVTDAVWSPPGGAAREVPVCAADATRLADGRDPAVREVDSDFGRRPYWDAGPAYGPWAGGYFGGYGGGLLPGLLVGTMLGSMMATPSYAAAYGAGYGDFDTFGGGYQGGDVSGADFDPGDFG</sequence>
<comment type="caution">
    <text evidence="3">The sequence shown here is derived from an EMBL/GenBank/DDBJ whole genome shotgun (WGS) entry which is preliminary data.</text>
</comment>
<protein>
    <recommendedName>
        <fullName evidence="5">TPM domain-containing protein</fullName>
    </recommendedName>
</protein>
<reference evidence="3 4" key="1">
    <citation type="submission" date="2020-04" db="EMBL/GenBank/DDBJ databases">
        <title>Genome sequence of Streptomyces galbus strain I339.</title>
        <authorList>
            <person name="Silva E.A.N."/>
            <person name="Merces M."/>
            <person name="Castelo Branco A.P.O.T."/>
            <person name="Vasconcelos P.C."/>
            <person name="Costa N.P."/>
            <person name="Marinho G.C.S."/>
            <person name="Oliveira C.J.B."/>
            <person name="Araujo D."/>
            <person name="Rodrigues Junior V.S."/>
            <person name="Almeida R."/>
            <person name="Silva Filho U.R."/>
            <person name="Andrade A.S.A."/>
            <person name="Cibulski S.P."/>
        </authorList>
    </citation>
    <scope>NUCLEOTIDE SEQUENCE [LARGE SCALE GENOMIC DNA]</scope>
    <source>
        <strain evidence="3 4">I339</strain>
    </source>
</reference>
<organism evidence="3 4">
    <name type="scientific">Streptomyces galbus</name>
    <dbReference type="NCBI Taxonomy" id="33898"/>
    <lineage>
        <taxon>Bacteria</taxon>
        <taxon>Bacillati</taxon>
        <taxon>Actinomycetota</taxon>
        <taxon>Actinomycetes</taxon>
        <taxon>Kitasatosporales</taxon>
        <taxon>Streptomycetaceae</taxon>
        <taxon>Streptomyces</taxon>
    </lineage>
</organism>
<evidence type="ECO:0000256" key="2">
    <source>
        <dbReference type="SAM" id="SignalP"/>
    </source>
</evidence>
<dbReference type="EMBL" id="JAAXMD010000108">
    <property type="protein sequence ID" value="NKQ25503.1"/>
    <property type="molecule type" value="Genomic_DNA"/>
</dbReference>
<proteinExistence type="predicted"/>
<accession>A0ABX1IIL4</accession>
<evidence type="ECO:0000256" key="1">
    <source>
        <dbReference type="SAM" id="Phobius"/>
    </source>
</evidence>
<feature type="non-terminal residue" evidence="3">
    <location>
        <position position="435"/>
    </location>
</feature>
<feature type="signal peptide" evidence="2">
    <location>
        <begin position="1"/>
        <end position="34"/>
    </location>
</feature>
<dbReference type="Proteomes" id="UP000744032">
    <property type="component" value="Unassembled WGS sequence"/>
</dbReference>
<evidence type="ECO:0000313" key="3">
    <source>
        <dbReference type="EMBL" id="NKQ25503.1"/>
    </source>
</evidence>
<evidence type="ECO:0000313" key="4">
    <source>
        <dbReference type="Proteomes" id="UP000744032"/>
    </source>
</evidence>
<keyword evidence="1" id="KW-0812">Transmembrane</keyword>
<feature type="transmembrane region" description="Helical" evidence="1">
    <location>
        <begin position="177"/>
        <end position="196"/>
    </location>
</feature>
<keyword evidence="1" id="KW-1133">Transmembrane helix</keyword>
<evidence type="ECO:0008006" key="5">
    <source>
        <dbReference type="Google" id="ProtNLM"/>
    </source>
</evidence>
<name>A0ABX1IIL4_STRGB</name>
<keyword evidence="1" id="KW-0472">Membrane</keyword>
<keyword evidence="4" id="KW-1185">Reference proteome</keyword>
<feature type="chain" id="PRO_5046757367" description="TPM domain-containing protein" evidence="2">
    <location>
        <begin position="35"/>
        <end position="435"/>
    </location>
</feature>
<keyword evidence="2" id="KW-0732">Signal</keyword>